<reference evidence="14 15" key="1">
    <citation type="submission" date="2013-06" db="EMBL/GenBank/DDBJ databases">
        <title>The Genome Sequence of Acinetobacter gyllenbergii CIP 110306.</title>
        <authorList>
            <consortium name="The Broad Institute Genome Sequencing Platform"/>
            <consortium name="The Broad Institute Genome Sequencing Center for Infectious Disease"/>
            <person name="Cerqueira G."/>
            <person name="Feldgarden M."/>
            <person name="Courvalin P."/>
            <person name="Perichon B."/>
            <person name="Grillot-Courvalin C."/>
            <person name="Clermont D."/>
            <person name="Rocha E."/>
            <person name="Yoon E.-J."/>
            <person name="Nemec A."/>
            <person name="Young S.K."/>
            <person name="Zeng Q."/>
            <person name="Gargeya S."/>
            <person name="Fitzgerald M."/>
            <person name="Abouelleil A."/>
            <person name="Alvarado L."/>
            <person name="Berlin A.M."/>
            <person name="Chapman S.B."/>
            <person name="Dewar J."/>
            <person name="Goldberg J."/>
            <person name="Griggs A."/>
            <person name="Gujja S."/>
            <person name="Hansen M."/>
            <person name="Howarth C."/>
            <person name="Imamovic A."/>
            <person name="Larimer J."/>
            <person name="McCowan C."/>
            <person name="Murphy C."/>
            <person name="Pearson M."/>
            <person name="Priest M."/>
            <person name="Roberts A."/>
            <person name="Saif S."/>
            <person name="Shea T."/>
            <person name="Sykes S."/>
            <person name="Wortman J."/>
            <person name="Nusbaum C."/>
            <person name="Birren B."/>
        </authorList>
    </citation>
    <scope>NUCLEOTIDE SEQUENCE [LARGE SCALE GENOMIC DNA]</scope>
    <source>
        <strain evidence="14 15">CIP 110306</strain>
    </source>
</reference>
<dbReference type="SUPFAM" id="SSF141734">
    <property type="entry name" value="HisI-like"/>
    <property type="match status" value="1"/>
</dbReference>
<accession>A0A829HI25</accession>
<gene>
    <name evidence="14" type="ORF">F957_01395</name>
</gene>
<protein>
    <recommendedName>
        <fullName evidence="9">Histidine biosynthesis bifunctional protein HisIE</fullName>
        <ecNumber evidence="8">3.5.4.19</ecNumber>
        <ecNumber evidence="7">3.6.1.31</ecNumber>
    </recommendedName>
</protein>
<dbReference type="Proteomes" id="UP000014523">
    <property type="component" value="Unassembled WGS sequence"/>
</dbReference>
<dbReference type="PANTHER" id="PTHR42945">
    <property type="entry name" value="HISTIDINE BIOSYNTHESIS BIFUNCTIONAL PROTEIN"/>
    <property type="match status" value="1"/>
</dbReference>
<dbReference type="Pfam" id="PF01502">
    <property type="entry name" value="PRA-CH"/>
    <property type="match status" value="1"/>
</dbReference>
<evidence type="ECO:0000256" key="7">
    <source>
        <dbReference type="ARBA" id="ARBA00012414"/>
    </source>
</evidence>
<keyword evidence="11 14" id="KW-0378">Hydrolase</keyword>
<evidence type="ECO:0000256" key="4">
    <source>
        <dbReference type="ARBA" id="ARBA00005204"/>
    </source>
</evidence>
<evidence type="ECO:0000256" key="11">
    <source>
        <dbReference type="ARBA" id="ARBA00022801"/>
    </source>
</evidence>
<dbReference type="InterPro" id="IPR038019">
    <property type="entry name" value="PRib_AMP_CycHydrolase_sf"/>
</dbReference>
<evidence type="ECO:0000256" key="2">
    <source>
        <dbReference type="ARBA" id="ARBA00001460"/>
    </source>
</evidence>
<evidence type="ECO:0000256" key="5">
    <source>
        <dbReference type="ARBA" id="ARBA00007731"/>
    </source>
</evidence>
<comment type="caution">
    <text evidence="14">The sequence shown here is derived from an EMBL/GenBank/DDBJ whole genome shotgun (WGS) entry which is preliminary data.</text>
</comment>
<evidence type="ECO:0000256" key="10">
    <source>
        <dbReference type="ARBA" id="ARBA00022605"/>
    </source>
</evidence>
<proteinExistence type="inferred from homology"/>
<name>A0A829HI25_9GAMM</name>
<dbReference type="InterPro" id="IPR002496">
    <property type="entry name" value="PRib_AMP_CycHydrolase_dom"/>
</dbReference>
<dbReference type="EC" id="3.5.4.19" evidence="8"/>
<evidence type="ECO:0000256" key="3">
    <source>
        <dbReference type="ARBA" id="ARBA00005169"/>
    </source>
</evidence>
<dbReference type="UniPathway" id="UPA00031">
    <property type="reaction ID" value="UER00008"/>
</dbReference>
<dbReference type="AlphaFoldDB" id="A0A829HI25"/>
<keyword evidence="12" id="KW-0368">Histidine biosynthesis</keyword>
<feature type="domain" description="Phosphoribosyl-AMP cyclohydrolase" evidence="13">
    <location>
        <begin position="50"/>
        <end position="123"/>
    </location>
</feature>
<keyword evidence="10" id="KW-0028">Amino-acid biosynthesis</keyword>
<dbReference type="PANTHER" id="PTHR42945:SF1">
    <property type="entry name" value="HISTIDINE BIOSYNTHESIS BIFUNCTIONAL PROTEIN HIS7"/>
    <property type="match status" value="1"/>
</dbReference>
<comment type="catalytic activity">
    <reaction evidence="1">
        <text>1-(5-phospho-beta-D-ribosyl)-5'-AMP + H2O = 1-(5-phospho-beta-D-ribosyl)-5-[(5-phospho-beta-D-ribosylamino)methylideneamino]imidazole-4-carboxamide</text>
        <dbReference type="Rhea" id="RHEA:20049"/>
        <dbReference type="ChEBI" id="CHEBI:15377"/>
        <dbReference type="ChEBI" id="CHEBI:58435"/>
        <dbReference type="ChEBI" id="CHEBI:59457"/>
        <dbReference type="EC" id="3.5.4.19"/>
    </reaction>
</comment>
<organism evidence="14 15">
    <name type="scientific">Acinetobacter gyllenbergii CIP 110306 = MTCC 11365</name>
    <dbReference type="NCBI Taxonomy" id="1217657"/>
    <lineage>
        <taxon>Bacteria</taxon>
        <taxon>Pseudomonadati</taxon>
        <taxon>Pseudomonadota</taxon>
        <taxon>Gammaproteobacteria</taxon>
        <taxon>Moraxellales</taxon>
        <taxon>Moraxellaceae</taxon>
        <taxon>Acinetobacter</taxon>
    </lineage>
</organism>
<comment type="pathway">
    <text evidence="4">Amino-acid biosynthesis; L-histidine biosynthesis; L-histidine from 5-phospho-alpha-D-ribose 1-diphosphate: step 2/9.</text>
</comment>
<dbReference type="EC" id="3.6.1.31" evidence="7"/>
<comment type="pathway">
    <text evidence="3">Amino-acid biosynthesis; L-histidine biosynthesis; L-histidine from 5-phospho-alpha-D-ribose 1-diphosphate: step 3/9.</text>
</comment>
<evidence type="ECO:0000256" key="8">
    <source>
        <dbReference type="ARBA" id="ARBA00012721"/>
    </source>
</evidence>
<dbReference type="RefSeq" id="WP_016540132.1">
    <property type="nucleotide sequence ID" value="NZ_ASQH01000001.1"/>
</dbReference>
<evidence type="ECO:0000313" key="14">
    <source>
        <dbReference type="EMBL" id="EPF88108.1"/>
    </source>
</evidence>
<evidence type="ECO:0000256" key="6">
    <source>
        <dbReference type="ARBA" id="ARBA00008299"/>
    </source>
</evidence>
<evidence type="ECO:0000256" key="9">
    <source>
        <dbReference type="ARBA" id="ARBA00017720"/>
    </source>
</evidence>
<dbReference type="GO" id="GO:0004635">
    <property type="term" value="F:phosphoribosyl-AMP cyclohydrolase activity"/>
    <property type="evidence" value="ECO:0007669"/>
    <property type="project" value="UniProtKB-EC"/>
</dbReference>
<comment type="similarity">
    <text evidence="6">In the N-terminal section; belongs to the PRA-CH family.</text>
</comment>
<sequence length="139" mass="16085">MVEQTIFEQMEHAVLGQQFAFDSVFEQIKWNQDGLIPVITQAQQNKAVLMMAWVNREALLETLITRQVCYWSRSRQCLWRKGESSGHHQYLIEARLDCDGDSLLLVVNQIGPACHTWRPNCFYLGITTDQVTILTEPML</sequence>
<comment type="catalytic activity">
    <reaction evidence="2">
        <text>1-(5-phospho-beta-D-ribosyl)-ATP + H2O = 1-(5-phospho-beta-D-ribosyl)-5'-AMP + diphosphate + H(+)</text>
        <dbReference type="Rhea" id="RHEA:22828"/>
        <dbReference type="ChEBI" id="CHEBI:15377"/>
        <dbReference type="ChEBI" id="CHEBI:15378"/>
        <dbReference type="ChEBI" id="CHEBI:33019"/>
        <dbReference type="ChEBI" id="CHEBI:59457"/>
        <dbReference type="ChEBI" id="CHEBI:73183"/>
        <dbReference type="EC" id="3.6.1.31"/>
    </reaction>
</comment>
<comment type="similarity">
    <text evidence="5">In the C-terminal section; belongs to the PRA-PH family.</text>
</comment>
<dbReference type="GO" id="GO:0000105">
    <property type="term" value="P:L-histidine biosynthetic process"/>
    <property type="evidence" value="ECO:0007669"/>
    <property type="project" value="UniProtKB-UniPathway"/>
</dbReference>
<evidence type="ECO:0000259" key="13">
    <source>
        <dbReference type="Pfam" id="PF01502"/>
    </source>
</evidence>
<dbReference type="Gene3D" id="3.10.20.810">
    <property type="entry name" value="Phosphoribosyl-AMP cyclohydrolase"/>
    <property type="match status" value="1"/>
</dbReference>
<evidence type="ECO:0000256" key="1">
    <source>
        <dbReference type="ARBA" id="ARBA00000024"/>
    </source>
</evidence>
<dbReference type="NCBIfam" id="NF000768">
    <property type="entry name" value="PRK00051.1"/>
    <property type="match status" value="1"/>
</dbReference>
<dbReference type="FunFam" id="3.10.20.810:FF:000001">
    <property type="entry name" value="Histidine biosynthesis bifunctional protein HisIE"/>
    <property type="match status" value="1"/>
</dbReference>
<dbReference type="GO" id="GO:0004636">
    <property type="term" value="F:phosphoribosyl-ATP diphosphatase activity"/>
    <property type="evidence" value="ECO:0007669"/>
    <property type="project" value="UniProtKB-EC"/>
</dbReference>
<evidence type="ECO:0000313" key="15">
    <source>
        <dbReference type="Proteomes" id="UP000014523"/>
    </source>
</evidence>
<dbReference type="EMBL" id="ATGG01000011">
    <property type="protein sequence ID" value="EPF88108.1"/>
    <property type="molecule type" value="Genomic_DNA"/>
</dbReference>
<keyword evidence="15" id="KW-1185">Reference proteome</keyword>
<evidence type="ECO:0000256" key="12">
    <source>
        <dbReference type="ARBA" id="ARBA00023102"/>
    </source>
</evidence>